<sequence>MDYGFYTGKLGYQLYKEYMNTLHVVYYAHPSGNGNNEPNYCHPTPFFDECSRATTLSHVDIAFVNKKSNSVELIAEIVRAF</sequence>
<accession>X1UMK7</accession>
<organism evidence="1">
    <name type="scientific">marine sediment metagenome</name>
    <dbReference type="NCBI Taxonomy" id="412755"/>
    <lineage>
        <taxon>unclassified sequences</taxon>
        <taxon>metagenomes</taxon>
        <taxon>ecological metagenomes</taxon>
    </lineage>
</organism>
<dbReference type="EMBL" id="BARW01018653">
    <property type="protein sequence ID" value="GAJ01116.1"/>
    <property type="molecule type" value="Genomic_DNA"/>
</dbReference>
<reference evidence="1" key="1">
    <citation type="journal article" date="2014" name="Front. Microbiol.">
        <title>High frequency of phylogenetically diverse reductive dehalogenase-homologous genes in deep subseafloor sedimentary metagenomes.</title>
        <authorList>
            <person name="Kawai M."/>
            <person name="Futagami T."/>
            <person name="Toyoda A."/>
            <person name="Takaki Y."/>
            <person name="Nishi S."/>
            <person name="Hori S."/>
            <person name="Arai W."/>
            <person name="Tsubouchi T."/>
            <person name="Morono Y."/>
            <person name="Uchiyama I."/>
            <person name="Ito T."/>
            <person name="Fujiyama A."/>
            <person name="Inagaki F."/>
            <person name="Takami H."/>
        </authorList>
    </citation>
    <scope>NUCLEOTIDE SEQUENCE</scope>
    <source>
        <strain evidence="1">Expedition CK06-06</strain>
    </source>
</reference>
<comment type="caution">
    <text evidence="1">The sequence shown here is derived from an EMBL/GenBank/DDBJ whole genome shotgun (WGS) entry which is preliminary data.</text>
</comment>
<evidence type="ECO:0000313" key="1">
    <source>
        <dbReference type="EMBL" id="GAJ01116.1"/>
    </source>
</evidence>
<name>X1UMK7_9ZZZZ</name>
<dbReference type="AlphaFoldDB" id="X1UMK7"/>
<protein>
    <submittedName>
        <fullName evidence="1">Uncharacterized protein</fullName>
    </submittedName>
</protein>
<gene>
    <name evidence="1" type="ORF">S12H4_31889</name>
</gene>
<proteinExistence type="predicted"/>